<feature type="transmembrane region" description="Helical" evidence="9">
    <location>
        <begin position="324"/>
        <end position="341"/>
    </location>
</feature>
<dbReference type="CDD" id="cd17321">
    <property type="entry name" value="MFS_MMR_MDR_like"/>
    <property type="match status" value="1"/>
</dbReference>
<keyword evidence="5 9" id="KW-1133">Transmembrane helix</keyword>
<evidence type="ECO:0000256" key="7">
    <source>
        <dbReference type="ARBA" id="ARBA00023251"/>
    </source>
</evidence>
<dbReference type="InterPro" id="IPR011701">
    <property type="entry name" value="MFS"/>
</dbReference>
<reference evidence="12" key="1">
    <citation type="journal article" date="2019" name="Int. J. Syst. Evol. Microbiol.">
        <title>The Global Catalogue of Microorganisms (GCM) 10K type strain sequencing project: providing services to taxonomists for standard genome sequencing and annotation.</title>
        <authorList>
            <consortium name="The Broad Institute Genomics Platform"/>
            <consortium name="The Broad Institute Genome Sequencing Center for Infectious Disease"/>
            <person name="Wu L."/>
            <person name="Ma J."/>
        </authorList>
    </citation>
    <scope>NUCLEOTIDE SEQUENCE [LARGE SCALE GENOMIC DNA]</scope>
    <source>
        <strain evidence="12">KCTC 42586</strain>
    </source>
</reference>
<feature type="transmembrane region" description="Helical" evidence="9">
    <location>
        <begin position="96"/>
        <end position="119"/>
    </location>
</feature>
<dbReference type="SUPFAM" id="SSF103473">
    <property type="entry name" value="MFS general substrate transporter"/>
    <property type="match status" value="1"/>
</dbReference>
<protein>
    <submittedName>
        <fullName evidence="11">MFS transporter</fullName>
    </submittedName>
</protein>
<feature type="transmembrane region" description="Helical" evidence="9">
    <location>
        <begin position="158"/>
        <end position="178"/>
    </location>
</feature>
<evidence type="ECO:0000313" key="12">
    <source>
        <dbReference type="Proteomes" id="UP001596263"/>
    </source>
</evidence>
<evidence type="ECO:0000256" key="8">
    <source>
        <dbReference type="SAM" id="MobiDB-lite"/>
    </source>
</evidence>
<name>A0ABW0CP83_STRCD</name>
<keyword evidence="3" id="KW-1003">Cell membrane</keyword>
<dbReference type="PANTHER" id="PTHR42718:SF46">
    <property type="entry name" value="BLR6921 PROTEIN"/>
    <property type="match status" value="1"/>
</dbReference>
<dbReference type="PROSITE" id="PS50850">
    <property type="entry name" value="MFS"/>
    <property type="match status" value="1"/>
</dbReference>
<organism evidence="11 12">
    <name type="scientific">Streptomyces coerulescens</name>
    <dbReference type="NCBI Taxonomy" id="29304"/>
    <lineage>
        <taxon>Bacteria</taxon>
        <taxon>Bacillati</taxon>
        <taxon>Actinomycetota</taxon>
        <taxon>Actinomycetes</taxon>
        <taxon>Kitasatosporales</taxon>
        <taxon>Streptomycetaceae</taxon>
        <taxon>Streptomyces</taxon>
    </lineage>
</organism>
<feature type="transmembrane region" description="Helical" evidence="9">
    <location>
        <begin position="459"/>
        <end position="479"/>
    </location>
</feature>
<keyword evidence="2" id="KW-0813">Transport</keyword>
<keyword evidence="4 9" id="KW-0812">Transmembrane</keyword>
<feature type="transmembrane region" description="Helical" evidence="9">
    <location>
        <begin position="353"/>
        <end position="373"/>
    </location>
</feature>
<dbReference type="Gene3D" id="1.20.1720.10">
    <property type="entry name" value="Multidrug resistance protein D"/>
    <property type="match status" value="1"/>
</dbReference>
<dbReference type="InterPro" id="IPR020846">
    <property type="entry name" value="MFS_dom"/>
</dbReference>
<dbReference type="InterPro" id="IPR036259">
    <property type="entry name" value="MFS_trans_sf"/>
</dbReference>
<evidence type="ECO:0000256" key="6">
    <source>
        <dbReference type="ARBA" id="ARBA00023136"/>
    </source>
</evidence>
<feature type="compositionally biased region" description="Low complexity" evidence="8">
    <location>
        <begin position="1"/>
        <end position="12"/>
    </location>
</feature>
<dbReference type="RefSeq" id="WP_380855673.1">
    <property type="nucleotide sequence ID" value="NZ_JBHSKM010000016.1"/>
</dbReference>
<dbReference type="Proteomes" id="UP001596263">
    <property type="component" value="Unassembled WGS sequence"/>
</dbReference>
<feature type="domain" description="Major facilitator superfamily (MFS) profile" evidence="10">
    <location>
        <begin position="30"/>
        <end position="482"/>
    </location>
</feature>
<evidence type="ECO:0000256" key="9">
    <source>
        <dbReference type="SAM" id="Phobius"/>
    </source>
</evidence>
<comment type="subcellular location">
    <subcellularLocation>
        <location evidence="1">Cell membrane</location>
        <topology evidence="1">Multi-pass membrane protein</topology>
    </subcellularLocation>
</comment>
<dbReference type="PANTHER" id="PTHR42718">
    <property type="entry name" value="MAJOR FACILITATOR SUPERFAMILY MULTIDRUG TRANSPORTER MFSC"/>
    <property type="match status" value="1"/>
</dbReference>
<feature type="transmembrane region" description="Helical" evidence="9">
    <location>
        <begin position="184"/>
        <end position="201"/>
    </location>
</feature>
<feature type="transmembrane region" description="Helical" evidence="9">
    <location>
        <begin position="221"/>
        <end position="239"/>
    </location>
</feature>
<feature type="transmembrane region" description="Helical" evidence="9">
    <location>
        <begin position="65"/>
        <end position="84"/>
    </location>
</feature>
<sequence>MTPTSAAPVAGQPGAGGTGAGRWSPRQWALLMVLAGNMLIDALEVSVAVVALPSIGGDLGADPTSLQWVMSGFAAGFGATILFGTRLVERLGRRRVYLAAVSVFAVASLAGALAGAAWFLIATRVVKGVCAALTAPTGLAIITSTFPEGPARNRAVSVYSLFGASGFSLGLVLSGLLTEASWRWTFAFPAPVAAVLLLAGLRLVPEQRGKGRADGGRPYELPTALGLSAALLALVYGVGNVPEHGWTAPGTLGAFALAAALSALVVAGERRAAHPLLPLRVLAHPALRRSAFGAAALNGSYLGLLFVVTFHLQTLLGWSPARTGLAMLPAALPLALSAAYSGRMVQRFGAGRLIAVGYLAPPLGYALYLRASVPTRYATDVLPTLLLLGAAFVLCFAALHLQALAAAPEAEPGVASGVYQTAVQFGAVLMPALVAALMSAHRPPPGGSASAALAGYHPALLLVTAVGVAGLAVSLTGLLPQRTTGPNAS</sequence>
<dbReference type="Pfam" id="PF07690">
    <property type="entry name" value="MFS_1"/>
    <property type="match status" value="1"/>
</dbReference>
<feature type="transmembrane region" description="Helical" evidence="9">
    <location>
        <begin position="385"/>
        <end position="406"/>
    </location>
</feature>
<feature type="transmembrane region" description="Helical" evidence="9">
    <location>
        <begin position="125"/>
        <end position="146"/>
    </location>
</feature>
<evidence type="ECO:0000256" key="1">
    <source>
        <dbReference type="ARBA" id="ARBA00004651"/>
    </source>
</evidence>
<evidence type="ECO:0000256" key="3">
    <source>
        <dbReference type="ARBA" id="ARBA00022475"/>
    </source>
</evidence>
<proteinExistence type="predicted"/>
<evidence type="ECO:0000313" key="11">
    <source>
        <dbReference type="EMBL" id="MFC5216520.1"/>
    </source>
</evidence>
<gene>
    <name evidence="11" type="ORF">ACFPQ9_21995</name>
</gene>
<feature type="transmembrane region" description="Helical" evidence="9">
    <location>
        <begin position="418"/>
        <end position="439"/>
    </location>
</feature>
<accession>A0ABW0CP83</accession>
<feature type="region of interest" description="Disordered" evidence="8">
    <location>
        <begin position="1"/>
        <end position="21"/>
    </location>
</feature>
<feature type="transmembrane region" description="Helical" evidence="9">
    <location>
        <begin position="290"/>
        <end position="312"/>
    </location>
</feature>
<comment type="caution">
    <text evidence="11">The sequence shown here is derived from an EMBL/GenBank/DDBJ whole genome shotgun (WGS) entry which is preliminary data.</text>
</comment>
<evidence type="ECO:0000259" key="10">
    <source>
        <dbReference type="PROSITE" id="PS50850"/>
    </source>
</evidence>
<keyword evidence="7" id="KW-0046">Antibiotic resistance</keyword>
<evidence type="ECO:0000256" key="4">
    <source>
        <dbReference type="ARBA" id="ARBA00022692"/>
    </source>
</evidence>
<evidence type="ECO:0000256" key="5">
    <source>
        <dbReference type="ARBA" id="ARBA00022989"/>
    </source>
</evidence>
<dbReference type="Gene3D" id="1.20.1250.20">
    <property type="entry name" value="MFS general substrate transporter like domains"/>
    <property type="match status" value="1"/>
</dbReference>
<evidence type="ECO:0000256" key="2">
    <source>
        <dbReference type="ARBA" id="ARBA00022448"/>
    </source>
</evidence>
<keyword evidence="12" id="KW-1185">Reference proteome</keyword>
<feature type="transmembrane region" description="Helical" evidence="9">
    <location>
        <begin position="28"/>
        <end position="53"/>
    </location>
</feature>
<feature type="transmembrane region" description="Helical" evidence="9">
    <location>
        <begin position="251"/>
        <end position="269"/>
    </location>
</feature>
<dbReference type="EMBL" id="JBHSKM010000016">
    <property type="protein sequence ID" value="MFC5216520.1"/>
    <property type="molecule type" value="Genomic_DNA"/>
</dbReference>
<keyword evidence="6 9" id="KW-0472">Membrane</keyword>